<organism evidence="2 3">
    <name type="scientific">Papaver atlanticum</name>
    <dbReference type="NCBI Taxonomy" id="357466"/>
    <lineage>
        <taxon>Eukaryota</taxon>
        <taxon>Viridiplantae</taxon>
        <taxon>Streptophyta</taxon>
        <taxon>Embryophyta</taxon>
        <taxon>Tracheophyta</taxon>
        <taxon>Spermatophyta</taxon>
        <taxon>Magnoliopsida</taxon>
        <taxon>Ranunculales</taxon>
        <taxon>Papaveraceae</taxon>
        <taxon>Papaveroideae</taxon>
        <taxon>Papaver</taxon>
    </lineage>
</organism>
<feature type="domain" description="DUF7906" evidence="1">
    <location>
        <begin position="18"/>
        <end position="66"/>
    </location>
</feature>
<dbReference type="PANTHER" id="PTHR31515">
    <property type="entry name" value="TRANSMEMBRANE PROTEIN-RELATED"/>
    <property type="match status" value="1"/>
</dbReference>
<name>A0AAD4SSX5_9MAGN</name>
<dbReference type="AlphaFoldDB" id="A0AAD4SSX5"/>
<proteinExistence type="predicted"/>
<protein>
    <recommendedName>
        <fullName evidence="1">DUF7906 domain-containing protein</fullName>
    </recommendedName>
</protein>
<dbReference type="PANTHER" id="PTHR31515:SF2">
    <property type="entry name" value="TRANSMEMBRANE PROTEIN"/>
    <property type="match status" value="1"/>
</dbReference>
<evidence type="ECO:0000313" key="2">
    <source>
        <dbReference type="EMBL" id="KAI3919288.1"/>
    </source>
</evidence>
<evidence type="ECO:0000313" key="3">
    <source>
        <dbReference type="Proteomes" id="UP001202328"/>
    </source>
</evidence>
<accession>A0AAD4SSX5</accession>
<evidence type="ECO:0000259" key="1">
    <source>
        <dbReference type="Pfam" id="PF25483"/>
    </source>
</evidence>
<dbReference type="Pfam" id="PF25483">
    <property type="entry name" value="DUF7906"/>
    <property type="match status" value="1"/>
</dbReference>
<comment type="caution">
    <text evidence="2">The sequence shown here is derived from an EMBL/GenBank/DDBJ whole genome shotgun (WGS) entry which is preliminary data.</text>
</comment>
<dbReference type="InterPro" id="IPR057228">
    <property type="entry name" value="DUF7906"/>
</dbReference>
<gene>
    <name evidence="2" type="ORF">MKW98_030424</name>
</gene>
<dbReference type="Proteomes" id="UP001202328">
    <property type="component" value="Unassembled WGS sequence"/>
</dbReference>
<keyword evidence="3" id="KW-1185">Reference proteome</keyword>
<dbReference type="EMBL" id="JAJJMB010008919">
    <property type="protein sequence ID" value="KAI3919288.1"/>
    <property type="molecule type" value="Genomic_DNA"/>
</dbReference>
<reference evidence="2" key="1">
    <citation type="submission" date="2022-04" db="EMBL/GenBank/DDBJ databases">
        <title>A functionally conserved STORR gene fusion in Papaver species that diverged 16.8 million years ago.</title>
        <authorList>
            <person name="Catania T."/>
        </authorList>
    </citation>
    <scope>NUCLEOTIDE SEQUENCE</scope>
    <source>
        <strain evidence="2">S-188037</strain>
    </source>
</reference>
<sequence length="79" mass="8360">MKLLLEELKSGKLDGLQADCLTDTWVGGNRWPFIDFSAGPFTWGPSVGGEGVHTVHSSPNVTKTIGAVAGNTIKLASYL</sequence>